<evidence type="ECO:0000313" key="2">
    <source>
        <dbReference type="Proteomes" id="UP000038040"/>
    </source>
</evidence>
<name>A0A0N4U5A4_DRAME</name>
<organism evidence="2 4">
    <name type="scientific">Dracunculus medinensis</name>
    <name type="common">Guinea worm</name>
    <dbReference type="NCBI Taxonomy" id="318479"/>
    <lineage>
        <taxon>Eukaryota</taxon>
        <taxon>Metazoa</taxon>
        <taxon>Ecdysozoa</taxon>
        <taxon>Nematoda</taxon>
        <taxon>Chromadorea</taxon>
        <taxon>Rhabditida</taxon>
        <taxon>Spirurina</taxon>
        <taxon>Dracunculoidea</taxon>
        <taxon>Dracunculidae</taxon>
        <taxon>Dracunculus</taxon>
    </lineage>
</organism>
<reference evidence="4" key="1">
    <citation type="submission" date="2017-02" db="UniProtKB">
        <authorList>
            <consortium name="WormBaseParasite"/>
        </authorList>
    </citation>
    <scope>IDENTIFICATION</scope>
</reference>
<dbReference type="WBParaSite" id="DME_0000201701-mRNA-1">
    <property type="protein sequence ID" value="DME_0000201701-mRNA-1"/>
    <property type="gene ID" value="DME_0000201701"/>
</dbReference>
<protein>
    <submittedName>
        <fullName evidence="1 4">Uncharacterized protein</fullName>
    </submittedName>
</protein>
<gene>
    <name evidence="1" type="ORF">DME_LOCUS6377</name>
</gene>
<sequence>MGLNDSLRYAQDEVLQYNPLSQDEDYCIPSTSSCKNTEYIRCQLSFEDPQMDKSHRQTNEIMFEIYDYLTLKLEAMFNGQLERFPKLFTKEWDDHYSTFYPENDLRERRRAMELELDCDEIRSETSDDRSNGKKDKKIELDERIRKRVRRGDRAEKMKKVKYV</sequence>
<dbReference type="Proteomes" id="UP000274756">
    <property type="component" value="Unassembled WGS sequence"/>
</dbReference>
<evidence type="ECO:0000313" key="3">
    <source>
        <dbReference type="Proteomes" id="UP000274756"/>
    </source>
</evidence>
<dbReference type="OrthoDB" id="5803694at2759"/>
<dbReference type="Proteomes" id="UP000038040">
    <property type="component" value="Unplaced"/>
</dbReference>
<keyword evidence="3" id="KW-1185">Reference proteome</keyword>
<evidence type="ECO:0000313" key="1">
    <source>
        <dbReference type="EMBL" id="VDN56404.1"/>
    </source>
</evidence>
<dbReference type="EMBL" id="UYYG01001155">
    <property type="protein sequence ID" value="VDN56404.1"/>
    <property type="molecule type" value="Genomic_DNA"/>
</dbReference>
<reference evidence="1 3" key="2">
    <citation type="submission" date="2018-11" db="EMBL/GenBank/DDBJ databases">
        <authorList>
            <consortium name="Pathogen Informatics"/>
        </authorList>
    </citation>
    <scope>NUCLEOTIDE SEQUENCE [LARGE SCALE GENOMIC DNA]</scope>
</reference>
<accession>A0A0N4U5A4</accession>
<dbReference type="AlphaFoldDB" id="A0A0N4U5A4"/>
<evidence type="ECO:0000313" key="4">
    <source>
        <dbReference type="WBParaSite" id="DME_0000201701-mRNA-1"/>
    </source>
</evidence>
<proteinExistence type="predicted"/>